<sequence length="76" mass="7817">MSPSHHHLPEPSALTAGAVTRAASTAAALDQRRVPLEPEDLLSNTCTLAAVGILCFLTASPPRFADSPSHGTPSCP</sequence>
<evidence type="ECO:0000313" key="1">
    <source>
        <dbReference type="EnsemblPlants" id="OBART06G14540.1"/>
    </source>
</evidence>
<evidence type="ECO:0000313" key="2">
    <source>
        <dbReference type="Proteomes" id="UP000026960"/>
    </source>
</evidence>
<dbReference type="PaxDb" id="65489-OBART06G14540.1"/>
<dbReference type="AlphaFoldDB" id="A0A0D3GGI1"/>
<name>A0A0D3GGI1_9ORYZ</name>
<proteinExistence type="predicted"/>
<dbReference type="Gramene" id="OBART06G14540.1">
    <property type="protein sequence ID" value="OBART06G14540.1"/>
    <property type="gene ID" value="OBART06G14540"/>
</dbReference>
<keyword evidence="2" id="KW-1185">Reference proteome</keyword>
<accession>A0A0D3GGI1</accession>
<reference evidence="1" key="1">
    <citation type="journal article" date="2009" name="Rice">
        <title>De Novo Next Generation Sequencing of Plant Genomes.</title>
        <authorList>
            <person name="Rounsley S."/>
            <person name="Marri P.R."/>
            <person name="Yu Y."/>
            <person name="He R."/>
            <person name="Sisneros N."/>
            <person name="Goicoechea J.L."/>
            <person name="Lee S.J."/>
            <person name="Angelova A."/>
            <person name="Kudrna D."/>
            <person name="Luo M."/>
            <person name="Affourtit J."/>
            <person name="Desany B."/>
            <person name="Knight J."/>
            <person name="Niazi F."/>
            <person name="Egholm M."/>
            <person name="Wing R.A."/>
        </authorList>
    </citation>
    <scope>NUCLEOTIDE SEQUENCE [LARGE SCALE GENOMIC DNA]</scope>
    <source>
        <strain evidence="1">cv. IRGC 105608</strain>
    </source>
</reference>
<dbReference type="HOGENOM" id="CLU_2658415_0_0_1"/>
<dbReference type="EnsemblPlants" id="OBART06G14540.1">
    <property type="protein sequence ID" value="OBART06G14540.1"/>
    <property type="gene ID" value="OBART06G14540"/>
</dbReference>
<dbReference type="Proteomes" id="UP000026960">
    <property type="component" value="Chromosome 6"/>
</dbReference>
<protein>
    <submittedName>
        <fullName evidence="1">Uncharacterized protein</fullName>
    </submittedName>
</protein>
<reference evidence="1" key="2">
    <citation type="submission" date="2015-03" db="UniProtKB">
        <authorList>
            <consortium name="EnsemblPlants"/>
        </authorList>
    </citation>
    <scope>IDENTIFICATION</scope>
</reference>
<organism evidence="1">
    <name type="scientific">Oryza barthii</name>
    <dbReference type="NCBI Taxonomy" id="65489"/>
    <lineage>
        <taxon>Eukaryota</taxon>
        <taxon>Viridiplantae</taxon>
        <taxon>Streptophyta</taxon>
        <taxon>Embryophyta</taxon>
        <taxon>Tracheophyta</taxon>
        <taxon>Spermatophyta</taxon>
        <taxon>Magnoliopsida</taxon>
        <taxon>Liliopsida</taxon>
        <taxon>Poales</taxon>
        <taxon>Poaceae</taxon>
        <taxon>BOP clade</taxon>
        <taxon>Oryzoideae</taxon>
        <taxon>Oryzeae</taxon>
        <taxon>Oryzinae</taxon>
        <taxon>Oryza</taxon>
    </lineage>
</organism>